<dbReference type="Gene3D" id="3.90.320.10">
    <property type="match status" value="1"/>
</dbReference>
<evidence type="ECO:0000313" key="1">
    <source>
        <dbReference type="EMBL" id="CAJ54239.1"/>
    </source>
</evidence>
<protein>
    <recommendedName>
        <fullName evidence="3">PD-(D/E)XK endonuclease-like domain-containing protein</fullName>
    </recommendedName>
</protein>
<reference evidence="1 2" key="1">
    <citation type="submission" date="2005-11" db="EMBL/GenBank/DDBJ databases">
        <title>The complete genome sequence of Lawsonia intracellularis: the causative agent of proliferative enteropathy.</title>
        <authorList>
            <person name="Kaur K."/>
            <person name="Zhang Q."/>
            <person name="Beckler D."/>
            <person name="Munir S."/>
            <person name="Li L."/>
            <person name="Kinsley K."/>
            <person name="Herron L."/>
            <person name="Peterson A."/>
            <person name="May B."/>
            <person name="Singh S."/>
            <person name="Gebhart C."/>
            <person name="Kapur V."/>
        </authorList>
    </citation>
    <scope>NUCLEOTIDE SEQUENCE [LARGE SCALE GENOMIC DNA]</scope>
    <source>
        <strain evidence="1 2">PHE/MN1-00</strain>
    </source>
</reference>
<dbReference type="eggNOG" id="COG5377">
    <property type="taxonomic scope" value="Bacteria"/>
</dbReference>
<dbReference type="HOGENOM" id="CLU_682698_0_0_7"/>
<dbReference type="EMBL" id="AM180252">
    <property type="protein sequence ID" value="CAJ54239.1"/>
    <property type="molecule type" value="Genomic_DNA"/>
</dbReference>
<sequence>MESDTRSQKLLEIITHGLDLYANRNTLTQLGNREEYIGMSDLGSYMTCPRMAVLNKLHPQNTTYALKPLLTMQRGHWFEDGIADALKTLELPLVRQLEIAVTHNGTPIKAHLDFVLASTHPRPTVRILEVKSCQKLPDCLYASYETQVYGQVGLLTRYWKEPVFSVREETGQYSFQDMTFPEIARNFWNLNLPYEWEGVDIEAWVLCLSMTDAKVFGPYVSDAGMMDAVLGKAEEFWSTIHQVKDGTLDASSLKTTSGFNPLCEHCLWNADCPKFKGNDHPEFSPELEELETWKSERASLDGKIKTRETSMKDWYANIFGTQDGWVQAGHWRFKASEIPGRRTLAKDSLAGELIELFHDGGMDDVDVPALLARHEKVSAPSTRLFIYKTRKQEKNDGLQV</sequence>
<organism evidence="1 2">
    <name type="scientific">Lawsonia intracellularis (strain PHE/MN1-00)</name>
    <dbReference type="NCBI Taxonomy" id="363253"/>
    <lineage>
        <taxon>Bacteria</taxon>
        <taxon>Pseudomonadati</taxon>
        <taxon>Thermodesulfobacteriota</taxon>
        <taxon>Desulfovibrionia</taxon>
        <taxon>Desulfovibrionales</taxon>
        <taxon>Desulfovibrionaceae</taxon>
        <taxon>Lawsonia</taxon>
    </lineage>
</organism>
<dbReference type="InterPro" id="IPR011604">
    <property type="entry name" value="PDDEXK-like_dom_sf"/>
</dbReference>
<proteinExistence type="predicted"/>
<keyword evidence="2" id="KW-1185">Reference proteome</keyword>
<dbReference type="STRING" id="363253.LI0183"/>
<evidence type="ECO:0000313" key="2">
    <source>
        <dbReference type="Proteomes" id="UP000002430"/>
    </source>
</evidence>
<evidence type="ECO:0008006" key="3">
    <source>
        <dbReference type="Google" id="ProtNLM"/>
    </source>
</evidence>
<dbReference type="OrthoDB" id="5391691at2"/>
<dbReference type="KEGG" id="lip:LI0183"/>
<gene>
    <name evidence="1" type="ordered locus">LI0183</name>
</gene>
<dbReference type="RefSeq" id="WP_011526265.1">
    <property type="nucleotide sequence ID" value="NC_008011.1"/>
</dbReference>
<accession>Q1MRY7</accession>
<dbReference type="AlphaFoldDB" id="Q1MRY7"/>
<name>Q1MRY7_LAWIP</name>
<dbReference type="Proteomes" id="UP000002430">
    <property type="component" value="Chromosome"/>
</dbReference>